<protein>
    <submittedName>
        <fullName evidence="1">Uncharacterized protein</fullName>
    </submittedName>
</protein>
<dbReference type="AlphaFoldDB" id="A0A5B7EHP7"/>
<name>A0A5B7EHP7_PORTR</name>
<keyword evidence="2" id="KW-1185">Reference proteome</keyword>
<accession>A0A5B7EHP7</accession>
<organism evidence="1 2">
    <name type="scientific">Portunus trituberculatus</name>
    <name type="common">Swimming crab</name>
    <name type="synonym">Neptunus trituberculatus</name>
    <dbReference type="NCBI Taxonomy" id="210409"/>
    <lineage>
        <taxon>Eukaryota</taxon>
        <taxon>Metazoa</taxon>
        <taxon>Ecdysozoa</taxon>
        <taxon>Arthropoda</taxon>
        <taxon>Crustacea</taxon>
        <taxon>Multicrustacea</taxon>
        <taxon>Malacostraca</taxon>
        <taxon>Eumalacostraca</taxon>
        <taxon>Eucarida</taxon>
        <taxon>Decapoda</taxon>
        <taxon>Pleocyemata</taxon>
        <taxon>Brachyura</taxon>
        <taxon>Eubrachyura</taxon>
        <taxon>Portunoidea</taxon>
        <taxon>Portunidae</taxon>
        <taxon>Portuninae</taxon>
        <taxon>Portunus</taxon>
    </lineage>
</organism>
<evidence type="ECO:0000313" key="2">
    <source>
        <dbReference type="Proteomes" id="UP000324222"/>
    </source>
</evidence>
<dbReference type="Proteomes" id="UP000324222">
    <property type="component" value="Unassembled WGS sequence"/>
</dbReference>
<dbReference type="EMBL" id="VSRR010002674">
    <property type="protein sequence ID" value="MPC32686.1"/>
    <property type="molecule type" value="Genomic_DNA"/>
</dbReference>
<sequence>MMATLSGEESQEQKKWELFFTNLGKGHFPLSFSSSTYLTRTSLNLWRSEVTASLVVTCVESDCAKELVESCAVNPLLVSKDFLDEPLSAKGASHINNMHETHE</sequence>
<evidence type="ECO:0000313" key="1">
    <source>
        <dbReference type="EMBL" id="MPC32686.1"/>
    </source>
</evidence>
<proteinExistence type="predicted"/>
<gene>
    <name evidence="1" type="ORF">E2C01_026011</name>
</gene>
<reference evidence="1 2" key="1">
    <citation type="submission" date="2019-05" db="EMBL/GenBank/DDBJ databases">
        <title>Another draft genome of Portunus trituberculatus and its Hox gene families provides insights of decapod evolution.</title>
        <authorList>
            <person name="Jeong J.-H."/>
            <person name="Song I."/>
            <person name="Kim S."/>
            <person name="Choi T."/>
            <person name="Kim D."/>
            <person name="Ryu S."/>
            <person name="Kim W."/>
        </authorList>
    </citation>
    <scope>NUCLEOTIDE SEQUENCE [LARGE SCALE GENOMIC DNA]</scope>
    <source>
        <tissue evidence="1">Muscle</tissue>
    </source>
</reference>
<comment type="caution">
    <text evidence="1">The sequence shown here is derived from an EMBL/GenBank/DDBJ whole genome shotgun (WGS) entry which is preliminary data.</text>
</comment>